<keyword evidence="4" id="KW-1134">Transmembrane beta strand</keyword>
<evidence type="ECO:0000256" key="11">
    <source>
        <dbReference type="ARBA" id="ARBA00023136"/>
    </source>
</evidence>
<keyword evidence="11 16" id="KW-0472">Membrane</keyword>
<feature type="domain" description="SLBB" evidence="19">
    <location>
        <begin position="210"/>
        <end position="296"/>
    </location>
</feature>
<dbReference type="PANTHER" id="PTHR33619">
    <property type="entry name" value="POLYSACCHARIDE EXPORT PROTEIN GFCE-RELATED"/>
    <property type="match status" value="1"/>
</dbReference>
<dbReference type="InterPro" id="IPR003715">
    <property type="entry name" value="Poly_export_N"/>
</dbReference>
<keyword evidence="21" id="KW-1185">Reference proteome</keyword>
<keyword evidence="10" id="KW-0626">Porin</keyword>
<evidence type="ECO:0000256" key="7">
    <source>
        <dbReference type="ARBA" id="ARBA00022729"/>
    </source>
</evidence>
<feature type="domain" description="Polysaccharide export protein N-terminal" evidence="17">
    <location>
        <begin position="127"/>
        <end position="202"/>
    </location>
</feature>
<evidence type="ECO:0000259" key="19">
    <source>
        <dbReference type="Pfam" id="PF22461"/>
    </source>
</evidence>
<keyword evidence="12" id="KW-0564">Palmitate</keyword>
<name>A0A6M8BDU2_9CYAN</name>
<dbReference type="GO" id="GO:0015159">
    <property type="term" value="F:polysaccharide transmembrane transporter activity"/>
    <property type="evidence" value="ECO:0007669"/>
    <property type="project" value="InterPro"/>
</dbReference>
<evidence type="ECO:0000313" key="21">
    <source>
        <dbReference type="Proteomes" id="UP000505210"/>
    </source>
</evidence>
<comment type="similarity">
    <text evidence="2">Belongs to the BexD/CtrA/VexA family.</text>
</comment>
<evidence type="ECO:0000256" key="16">
    <source>
        <dbReference type="SAM" id="Phobius"/>
    </source>
</evidence>
<dbReference type="InterPro" id="IPR054765">
    <property type="entry name" value="SLBB_dom"/>
</dbReference>
<dbReference type="EMBL" id="CP053661">
    <property type="protein sequence ID" value="QKD83027.1"/>
    <property type="molecule type" value="Genomic_DNA"/>
</dbReference>
<evidence type="ECO:0000256" key="8">
    <source>
        <dbReference type="ARBA" id="ARBA00023047"/>
    </source>
</evidence>
<accession>A0A6M8BDU2</accession>
<dbReference type="Pfam" id="PF10531">
    <property type="entry name" value="SLBB"/>
    <property type="match status" value="1"/>
</dbReference>
<keyword evidence="13" id="KW-0998">Cell outer membrane</keyword>
<keyword evidence="3" id="KW-0813">Transport</keyword>
<keyword evidence="7" id="KW-0732">Signal</keyword>
<proteinExistence type="inferred from homology"/>
<feature type="domain" description="Soluble ligand binding" evidence="18">
    <location>
        <begin position="322"/>
        <end position="375"/>
    </location>
</feature>
<dbReference type="PANTHER" id="PTHR33619:SF3">
    <property type="entry name" value="POLYSACCHARIDE EXPORT PROTEIN GFCE-RELATED"/>
    <property type="match status" value="1"/>
</dbReference>
<evidence type="ECO:0000256" key="15">
    <source>
        <dbReference type="SAM" id="MobiDB-lite"/>
    </source>
</evidence>
<evidence type="ECO:0000256" key="6">
    <source>
        <dbReference type="ARBA" id="ARBA00022692"/>
    </source>
</evidence>
<comment type="subcellular location">
    <subcellularLocation>
        <location evidence="1">Cell outer membrane</location>
        <topology evidence="1">Multi-pass membrane protein</topology>
    </subcellularLocation>
</comment>
<evidence type="ECO:0000256" key="14">
    <source>
        <dbReference type="ARBA" id="ARBA00023288"/>
    </source>
</evidence>
<dbReference type="Gene3D" id="3.10.560.10">
    <property type="entry name" value="Outer membrane lipoprotein wza domain like"/>
    <property type="match status" value="2"/>
</dbReference>
<keyword evidence="14" id="KW-0449">Lipoprotein</keyword>
<dbReference type="GO" id="GO:0015288">
    <property type="term" value="F:porin activity"/>
    <property type="evidence" value="ECO:0007669"/>
    <property type="project" value="UniProtKB-KW"/>
</dbReference>
<evidence type="ECO:0000256" key="10">
    <source>
        <dbReference type="ARBA" id="ARBA00023114"/>
    </source>
</evidence>
<organism evidence="20 21">
    <name type="scientific">Thermoleptolyngbya sichuanensis A183</name>
    <dbReference type="NCBI Taxonomy" id="2737172"/>
    <lineage>
        <taxon>Bacteria</taxon>
        <taxon>Bacillati</taxon>
        <taxon>Cyanobacteriota</taxon>
        <taxon>Cyanophyceae</taxon>
        <taxon>Oculatellales</taxon>
        <taxon>Oculatellaceae</taxon>
        <taxon>Thermoleptolyngbya</taxon>
        <taxon>Thermoleptolyngbya sichuanensis</taxon>
    </lineage>
</organism>
<dbReference type="InterPro" id="IPR049712">
    <property type="entry name" value="Poly_export"/>
</dbReference>
<gene>
    <name evidence="20" type="ORF">HPC62_13225</name>
</gene>
<keyword evidence="9" id="KW-0406">Ion transport</keyword>
<evidence type="ECO:0000259" key="18">
    <source>
        <dbReference type="Pfam" id="PF10531"/>
    </source>
</evidence>
<dbReference type="Pfam" id="PF22461">
    <property type="entry name" value="SLBB_2"/>
    <property type="match status" value="1"/>
</dbReference>
<sequence>MTPPIQTVATHLPDALCPPVPQRVRPIAHRNNIRVNTALTVFISTIALSVISATALPVAAQTSSTGTSSTGWTATPTSPAAPMTNAPAQGQPSPQPGLQPLMPLLPATPQTDSPFALQQPLPAAQGRDTYILGAGDAIRIDIFDVPEFSGQNGQYTILSDGSLNLPWIGNVSVQNMTLEQAANTLAQRYARYIDDPLITVTLLAPRPMRIGIIGQVNRPGIYTVNPATGATSQKQTVSTAIQAAGGITQLANVRAIEVRRPTPSGEQSITVDLWRFLQAGDISQDIALQDGDTVVIPQADTIDPAESAQIAAASFSPATINVNIVGEVMRPGTIALPPNVSLNQAIMAAGGFNRQRARQSEVSLIRLNPDGTVTKRDVEIDFAASLNDATNPPLRSNDIIVVGRSSLASTSDFLNTLLSPLNGVFSIFRVFDGLGNLLAPSPRNP</sequence>
<dbReference type="GO" id="GO:0046930">
    <property type="term" value="C:pore complex"/>
    <property type="evidence" value="ECO:0007669"/>
    <property type="project" value="UniProtKB-KW"/>
</dbReference>
<dbReference type="InterPro" id="IPR019554">
    <property type="entry name" value="Soluble_ligand-bd"/>
</dbReference>
<keyword evidence="16" id="KW-1133">Transmembrane helix</keyword>
<evidence type="ECO:0000256" key="9">
    <source>
        <dbReference type="ARBA" id="ARBA00023065"/>
    </source>
</evidence>
<protein>
    <submittedName>
        <fullName evidence="20">Polysaccharide transporter</fullName>
    </submittedName>
</protein>
<dbReference type="KEGG" id="theu:HPC62_13225"/>
<evidence type="ECO:0000256" key="12">
    <source>
        <dbReference type="ARBA" id="ARBA00023139"/>
    </source>
</evidence>
<evidence type="ECO:0000256" key="5">
    <source>
        <dbReference type="ARBA" id="ARBA00022597"/>
    </source>
</evidence>
<dbReference type="GO" id="GO:0009279">
    <property type="term" value="C:cell outer membrane"/>
    <property type="evidence" value="ECO:0007669"/>
    <property type="project" value="UniProtKB-SubCell"/>
</dbReference>
<dbReference type="Gene3D" id="3.30.1950.10">
    <property type="entry name" value="wza like domain"/>
    <property type="match status" value="1"/>
</dbReference>
<evidence type="ECO:0000256" key="4">
    <source>
        <dbReference type="ARBA" id="ARBA00022452"/>
    </source>
</evidence>
<evidence type="ECO:0000256" key="13">
    <source>
        <dbReference type="ARBA" id="ARBA00023237"/>
    </source>
</evidence>
<dbReference type="Pfam" id="PF02563">
    <property type="entry name" value="Poly_export"/>
    <property type="match status" value="1"/>
</dbReference>
<evidence type="ECO:0000256" key="1">
    <source>
        <dbReference type="ARBA" id="ARBA00004571"/>
    </source>
</evidence>
<evidence type="ECO:0000259" key="17">
    <source>
        <dbReference type="Pfam" id="PF02563"/>
    </source>
</evidence>
<keyword evidence="6 16" id="KW-0812">Transmembrane</keyword>
<dbReference type="AlphaFoldDB" id="A0A6M8BDU2"/>
<feature type="region of interest" description="Disordered" evidence="15">
    <location>
        <begin position="62"/>
        <end position="101"/>
    </location>
</feature>
<reference evidence="20 21" key="1">
    <citation type="submission" date="2020-05" db="EMBL/GenBank/DDBJ databases">
        <title>Complete genome sequence of of a novel Thermoleptolyngbya strain isolated from hot springs of Ganzi, Sichuan China.</title>
        <authorList>
            <person name="Tang J."/>
            <person name="Daroch M."/>
            <person name="Li L."/>
            <person name="Waleron K."/>
            <person name="Waleron M."/>
            <person name="Waleron M."/>
        </authorList>
    </citation>
    <scope>NUCLEOTIDE SEQUENCE [LARGE SCALE GENOMIC DNA]</scope>
    <source>
        <strain evidence="20 21">PKUAC-SCTA183</strain>
    </source>
</reference>
<keyword evidence="8" id="KW-0625">Polysaccharide transport</keyword>
<dbReference type="Proteomes" id="UP000505210">
    <property type="component" value="Chromosome"/>
</dbReference>
<keyword evidence="5" id="KW-0762">Sugar transport</keyword>
<evidence type="ECO:0000256" key="3">
    <source>
        <dbReference type="ARBA" id="ARBA00022448"/>
    </source>
</evidence>
<feature type="transmembrane region" description="Helical" evidence="16">
    <location>
        <begin position="39"/>
        <end position="60"/>
    </location>
</feature>
<dbReference type="GO" id="GO:0006811">
    <property type="term" value="P:monoatomic ion transport"/>
    <property type="evidence" value="ECO:0007669"/>
    <property type="project" value="UniProtKB-KW"/>
</dbReference>
<evidence type="ECO:0000256" key="2">
    <source>
        <dbReference type="ARBA" id="ARBA00009450"/>
    </source>
</evidence>
<evidence type="ECO:0000313" key="20">
    <source>
        <dbReference type="EMBL" id="QKD83027.1"/>
    </source>
</evidence>